<evidence type="ECO:0000256" key="3">
    <source>
        <dbReference type="ARBA" id="ARBA00022729"/>
    </source>
</evidence>
<comment type="similarity">
    <text evidence="1">Belongs to the bacterial solute-binding protein 5 family.</text>
</comment>
<dbReference type="OrthoDB" id="9803988at2"/>
<comment type="caution">
    <text evidence="5">The sequence shown here is derived from an EMBL/GenBank/DDBJ whole genome shotgun (WGS) entry which is preliminary data.</text>
</comment>
<organism evidence="5 6">
    <name type="scientific">Pseudoclavibacter endophyticus</name>
    <dbReference type="NCBI Taxonomy" id="1778590"/>
    <lineage>
        <taxon>Bacteria</taxon>
        <taxon>Bacillati</taxon>
        <taxon>Actinomycetota</taxon>
        <taxon>Actinomycetes</taxon>
        <taxon>Micrococcales</taxon>
        <taxon>Microbacteriaceae</taxon>
        <taxon>Pseudoclavibacter</taxon>
    </lineage>
</organism>
<keyword evidence="6" id="KW-1185">Reference proteome</keyword>
<gene>
    <name evidence="5" type="ORF">F8O04_03665</name>
</gene>
<evidence type="ECO:0000256" key="2">
    <source>
        <dbReference type="ARBA" id="ARBA00022448"/>
    </source>
</evidence>
<proteinExistence type="inferred from homology"/>
<dbReference type="InterPro" id="IPR000914">
    <property type="entry name" value="SBP_5_dom"/>
</dbReference>
<keyword evidence="3" id="KW-0732">Signal</keyword>
<dbReference type="PANTHER" id="PTHR30290">
    <property type="entry name" value="PERIPLASMIC BINDING COMPONENT OF ABC TRANSPORTER"/>
    <property type="match status" value="1"/>
</dbReference>
<dbReference type="EMBL" id="WBJY01000001">
    <property type="protein sequence ID" value="KAB1649377.1"/>
    <property type="molecule type" value="Genomic_DNA"/>
</dbReference>
<evidence type="ECO:0000313" key="6">
    <source>
        <dbReference type="Proteomes" id="UP000431744"/>
    </source>
</evidence>
<dbReference type="InterPro" id="IPR039424">
    <property type="entry name" value="SBP_5"/>
</dbReference>
<protein>
    <recommendedName>
        <fullName evidence="4">Solute-binding protein family 5 domain-containing protein</fullName>
    </recommendedName>
</protein>
<dbReference type="Pfam" id="PF00496">
    <property type="entry name" value="SBP_bac_5"/>
    <property type="match status" value="1"/>
</dbReference>
<dbReference type="GO" id="GO:0015833">
    <property type="term" value="P:peptide transport"/>
    <property type="evidence" value="ECO:0007669"/>
    <property type="project" value="TreeGrafter"/>
</dbReference>
<feature type="domain" description="Solute-binding protein family 5" evidence="4">
    <location>
        <begin position="178"/>
        <end position="514"/>
    </location>
</feature>
<evidence type="ECO:0000313" key="5">
    <source>
        <dbReference type="EMBL" id="KAB1649377.1"/>
    </source>
</evidence>
<sequence length="608" mass="64555">MWPSGPWQRLADETGTRGTSLWIELSLNIVARDARAVARLPSSDGAVRRGMTGRIHNRNVRETQIEQPLNNLDSLTTYITLSHGPDATRGTRLVWRGTMNGRRTPVAGAFALAAVLALTACGGGAVAETSGDGPTGTVRFASLFQPSSWDPAVGDYMGNAFYYNLVYDTVVTRTADGELEPGLAESWSYDDDQTTLTLELRTGQVFTDGTSVDAAAIVANLEHYRDANGPGTAELALVESIAAVDDDTVEVGFSAPDPSFLEDLASYIGYIAAPASIEAGTIETEPVGSGPYVLDGANSMSGSEWQFAANPDTWKDLTYGTVIASVMDGTAALNALKGGQVEAALLLDPQAADEAESTGSKRTVFSPATVGIAFFDLDGTIQPALADVRVRQAINHAIDAASLIDAFLGGVKVGTPSRQLFSESSDAYDPSLDERYPFNPDAARELLAEAGYADGFTLTMPHVINWGPGLPDAVQEQLGAVGITVEYDQIPPEEVGPAVLSGKYAASLQSFGLASSWMTMTQQLDPNGSWNPFEVTDDEGIAKMTDYQFADDADRPAIAKDLNAYLTEQAWSNVWAHGRPSILSDPSKVTMPADCVGFPSVLDWTPVG</sequence>
<evidence type="ECO:0000259" key="4">
    <source>
        <dbReference type="Pfam" id="PF00496"/>
    </source>
</evidence>
<name>A0A6H9WR01_9MICO</name>
<dbReference type="AlphaFoldDB" id="A0A6H9WR01"/>
<evidence type="ECO:0000256" key="1">
    <source>
        <dbReference type="ARBA" id="ARBA00005695"/>
    </source>
</evidence>
<reference evidence="5 6" key="1">
    <citation type="submission" date="2019-09" db="EMBL/GenBank/DDBJ databases">
        <title>Phylogeny of genus Pseudoclavibacter and closely related genus.</title>
        <authorList>
            <person name="Li Y."/>
        </authorList>
    </citation>
    <scope>NUCLEOTIDE SEQUENCE [LARGE SCALE GENOMIC DNA]</scope>
    <source>
        <strain evidence="5 6">EGI 60007</strain>
    </source>
</reference>
<dbReference type="Proteomes" id="UP000431744">
    <property type="component" value="Unassembled WGS sequence"/>
</dbReference>
<accession>A0A6H9WR01</accession>
<keyword evidence="2" id="KW-0813">Transport</keyword>
<dbReference type="PANTHER" id="PTHR30290:SF9">
    <property type="entry name" value="OLIGOPEPTIDE-BINDING PROTEIN APPA"/>
    <property type="match status" value="1"/>
</dbReference>
<dbReference type="Gene3D" id="3.10.105.10">
    <property type="entry name" value="Dipeptide-binding Protein, Domain 3"/>
    <property type="match status" value="1"/>
</dbReference>
<dbReference type="GO" id="GO:1904680">
    <property type="term" value="F:peptide transmembrane transporter activity"/>
    <property type="evidence" value="ECO:0007669"/>
    <property type="project" value="TreeGrafter"/>
</dbReference>
<dbReference type="SUPFAM" id="SSF53850">
    <property type="entry name" value="Periplasmic binding protein-like II"/>
    <property type="match status" value="1"/>
</dbReference>
<dbReference type="Gene3D" id="3.40.190.10">
    <property type="entry name" value="Periplasmic binding protein-like II"/>
    <property type="match status" value="1"/>
</dbReference>